<keyword evidence="1" id="KW-0012">Acyltransferase</keyword>
<reference evidence="1" key="1">
    <citation type="submission" date="2022-07" db="EMBL/GenBank/DDBJ databases">
        <title>Phylogenomic reconstructions and comparative analyses of Kickxellomycotina fungi.</title>
        <authorList>
            <person name="Reynolds N.K."/>
            <person name="Stajich J.E."/>
            <person name="Barry K."/>
            <person name="Grigoriev I.V."/>
            <person name="Crous P."/>
            <person name="Smith M.E."/>
        </authorList>
    </citation>
    <scope>NUCLEOTIDE SEQUENCE</scope>
    <source>
        <strain evidence="1">NRRL 5244</strain>
    </source>
</reference>
<proteinExistence type="predicted"/>
<sequence length="617" mass="69197">MAEEKGDGDQVMEERSGDGDNKTQDWHLVFKLKTEDDERVVSSEENIFRVVSSMCQQSEALRTANPWAQVFTLQFHVEFGQDKSDDAASIAEQRAQLESPDLQQLGEMFGHQCAVIIELIKQLHDHLPQAVRILHQKRLVSEDSELFINRKVAAKATRQLDDPLHVVCGAIPRWCHQLVHYAPFLVPFDTRLAYLQATSFGYSRNISRWQTLAQREARSGSSRTSDLQIPLGRIQRQKVRISRHRMLESALKVMDLYGTAKTILEVEYFQEVGTGLGPTLEFYATVSRSLRDKSLELWRDPTGAAAPAAATNADDKPADPEYIDSRLGLFPRAINPELAGSPSETQDGSEAGRALSPTERAAQLFKFLGHFVAKGLIDGRILDLPLHEEFWAAVQRYSVDSNAETDLAWSWAQLEHVDPAQTKSLQYLQRFVDQRTEIYQRDGLTAEQKMVQAEAIRDPKTGASVDDLSLDFTLPGYPEIEMREGGSSIPVTINNLPVYIDQVAQWTLGKGIQRQVRAFCDGFNKIFSVRDLSIFAPAELSRLVGPSSDSEDWSMATLLSTIKADHGFSLASPAVKMFLDFMESLDSTGRRRFLRFVTGSPQLPFGGFRALHPPLTL</sequence>
<dbReference type="EC" id="2.3.2.26" evidence="1"/>
<organism evidence="1 2">
    <name type="scientific">Linderina macrospora</name>
    <dbReference type="NCBI Taxonomy" id="4868"/>
    <lineage>
        <taxon>Eukaryota</taxon>
        <taxon>Fungi</taxon>
        <taxon>Fungi incertae sedis</taxon>
        <taxon>Zoopagomycota</taxon>
        <taxon>Kickxellomycotina</taxon>
        <taxon>Kickxellomycetes</taxon>
        <taxon>Kickxellales</taxon>
        <taxon>Kickxellaceae</taxon>
        <taxon>Linderina</taxon>
    </lineage>
</organism>
<comment type="caution">
    <text evidence="1">The sequence shown here is derived from an EMBL/GenBank/DDBJ whole genome shotgun (WGS) entry which is preliminary data.</text>
</comment>
<dbReference type="Proteomes" id="UP001150603">
    <property type="component" value="Unassembled WGS sequence"/>
</dbReference>
<gene>
    <name evidence="1" type="primary">UFD4</name>
    <name evidence="1" type="ORF">FBU59_004254</name>
</gene>
<evidence type="ECO:0000313" key="1">
    <source>
        <dbReference type="EMBL" id="KAJ1939034.1"/>
    </source>
</evidence>
<name>A0ACC1J677_9FUNG</name>
<accession>A0ACC1J677</accession>
<dbReference type="EMBL" id="JANBPW010002977">
    <property type="protein sequence ID" value="KAJ1939034.1"/>
    <property type="molecule type" value="Genomic_DNA"/>
</dbReference>
<protein>
    <submittedName>
        <fullName evidence="1">Ubiquitin fusion degradation protein 4</fullName>
        <ecNumber evidence="1">2.3.2.26</ecNumber>
    </submittedName>
</protein>
<keyword evidence="2" id="KW-1185">Reference proteome</keyword>
<evidence type="ECO:0000313" key="2">
    <source>
        <dbReference type="Proteomes" id="UP001150603"/>
    </source>
</evidence>
<feature type="non-terminal residue" evidence="1">
    <location>
        <position position="617"/>
    </location>
</feature>
<keyword evidence="1" id="KW-0808">Transferase</keyword>